<protein>
    <submittedName>
        <fullName evidence="1">Uncharacterized protein</fullName>
    </submittedName>
</protein>
<comment type="caution">
    <text evidence="1">The sequence shown here is derived from an EMBL/GenBank/DDBJ whole genome shotgun (WGS) entry which is preliminary data.</text>
</comment>
<name>A0ACC1SD43_9HYPO</name>
<dbReference type="Proteomes" id="UP001148629">
    <property type="component" value="Unassembled WGS sequence"/>
</dbReference>
<gene>
    <name evidence="1" type="ORF">NM208_g6429</name>
</gene>
<proteinExistence type="predicted"/>
<dbReference type="EMBL" id="JANRMS010000596">
    <property type="protein sequence ID" value="KAJ3537152.1"/>
    <property type="molecule type" value="Genomic_DNA"/>
</dbReference>
<organism evidence="1 2">
    <name type="scientific">Fusarium decemcellulare</name>
    <dbReference type="NCBI Taxonomy" id="57161"/>
    <lineage>
        <taxon>Eukaryota</taxon>
        <taxon>Fungi</taxon>
        <taxon>Dikarya</taxon>
        <taxon>Ascomycota</taxon>
        <taxon>Pezizomycotina</taxon>
        <taxon>Sordariomycetes</taxon>
        <taxon>Hypocreomycetidae</taxon>
        <taxon>Hypocreales</taxon>
        <taxon>Nectriaceae</taxon>
        <taxon>Fusarium</taxon>
        <taxon>Fusarium decemcellulare species complex</taxon>
    </lineage>
</organism>
<accession>A0ACC1SD43</accession>
<evidence type="ECO:0000313" key="2">
    <source>
        <dbReference type="Proteomes" id="UP001148629"/>
    </source>
</evidence>
<evidence type="ECO:0000313" key="1">
    <source>
        <dbReference type="EMBL" id="KAJ3537152.1"/>
    </source>
</evidence>
<reference evidence="1" key="1">
    <citation type="submission" date="2022-08" db="EMBL/GenBank/DDBJ databases">
        <title>Genome Sequence of Fusarium decemcellulare.</title>
        <authorList>
            <person name="Buettner E."/>
        </authorList>
    </citation>
    <scope>NUCLEOTIDE SEQUENCE</scope>
    <source>
        <strain evidence="1">Babe19</strain>
    </source>
</reference>
<keyword evidence="2" id="KW-1185">Reference proteome</keyword>
<sequence>MSLLALPVLAPFGNVSAIDAYFFGCSASTESGLNTIDVKELKTYQQLYLYFIPILTNIGFINIAVVVVRLYWFRRHLKRLGEISPTIPAPFRWLTLACDIAPQLLLPRRQEYSDAHVEEAQSTQDTRDETSNDPPAVASGNEEKDNLEPLPSDNPPVARATTITFDPSVEPPKDNTTLYIPRPQDRDRGHPIVVKTRDEHFDADSDDGMI</sequence>